<evidence type="ECO:0000313" key="4">
    <source>
        <dbReference type="Proteomes" id="UP000627715"/>
    </source>
</evidence>
<comment type="caution">
    <text evidence="3">The sequence shown here is derived from an EMBL/GenBank/DDBJ whole genome shotgun (WGS) entry which is preliminary data.</text>
</comment>
<evidence type="ECO:0000256" key="2">
    <source>
        <dbReference type="SAM" id="SignalP"/>
    </source>
</evidence>
<reference evidence="3" key="2">
    <citation type="submission" date="2020-09" db="EMBL/GenBank/DDBJ databases">
        <authorList>
            <person name="Sun Q."/>
            <person name="Zhou Y."/>
        </authorList>
    </citation>
    <scope>NUCLEOTIDE SEQUENCE</scope>
    <source>
        <strain evidence="3">CGMCC 1.15425</strain>
    </source>
</reference>
<protein>
    <submittedName>
        <fullName evidence="3">Uncharacterized protein</fullName>
    </submittedName>
</protein>
<gene>
    <name evidence="3" type="ORF">GCM10011403_00040</name>
</gene>
<dbReference type="AlphaFoldDB" id="A0A917GIA8"/>
<dbReference type="RefSeq" id="WP_068893784.1">
    <property type="nucleotide sequence ID" value="NZ_BMIY01000001.1"/>
</dbReference>
<sequence length="366" mass="41710">MRYHKICTFLGFGLLSTTALTAEVRIGNDELNTGAIFITGQIEKGDYEKVESITRDYINVVVKGRDDKLKYILNSEGGDVGEAIKIGLLFRKSLAQVYVWGNRLIHESEQEAQWILNERQKGWAQEYATQNSVVYSDGRPLAEADFKKCYSACVLMFLGGVQKQVSDNHYWVNGFRADETSDVPVIGLHRPYVSQEQYAGLSISEAEGIYKNLEEAVRNYLREIGATQELADRMFKSASNEIDLVKDSDFRSMFHQEEPYFKEWILARCGASDDGAGILSDSDYKYKNDVWNAKTEEVRRLINSQGGGPEDYMYIYEDYIPAGFSREKYEEILARVSEHNLAVRRCEESSVTSHQMEMFAAQEDVP</sequence>
<keyword evidence="2" id="KW-0732">Signal</keyword>
<proteinExistence type="predicted"/>
<evidence type="ECO:0000256" key="1">
    <source>
        <dbReference type="SAM" id="Coils"/>
    </source>
</evidence>
<name>A0A917GIA8_9GAMM</name>
<organism evidence="3 4">
    <name type="scientific">Pseudohongiella nitratireducens</name>
    <dbReference type="NCBI Taxonomy" id="1768907"/>
    <lineage>
        <taxon>Bacteria</taxon>
        <taxon>Pseudomonadati</taxon>
        <taxon>Pseudomonadota</taxon>
        <taxon>Gammaproteobacteria</taxon>
        <taxon>Pseudomonadales</taxon>
        <taxon>Pseudohongiellaceae</taxon>
        <taxon>Pseudohongiella</taxon>
    </lineage>
</organism>
<dbReference type="EMBL" id="BMIY01000001">
    <property type="protein sequence ID" value="GGG46920.1"/>
    <property type="molecule type" value="Genomic_DNA"/>
</dbReference>
<evidence type="ECO:0000313" key="3">
    <source>
        <dbReference type="EMBL" id="GGG46920.1"/>
    </source>
</evidence>
<reference evidence="3" key="1">
    <citation type="journal article" date="2014" name="Int. J. Syst. Evol. Microbiol.">
        <title>Complete genome sequence of Corynebacterium casei LMG S-19264T (=DSM 44701T), isolated from a smear-ripened cheese.</title>
        <authorList>
            <consortium name="US DOE Joint Genome Institute (JGI-PGF)"/>
            <person name="Walter F."/>
            <person name="Albersmeier A."/>
            <person name="Kalinowski J."/>
            <person name="Ruckert C."/>
        </authorList>
    </citation>
    <scope>NUCLEOTIDE SEQUENCE</scope>
    <source>
        <strain evidence="3">CGMCC 1.15425</strain>
    </source>
</reference>
<feature type="signal peptide" evidence="2">
    <location>
        <begin position="1"/>
        <end position="21"/>
    </location>
</feature>
<keyword evidence="4" id="KW-1185">Reference proteome</keyword>
<accession>A0A917GIA8</accession>
<dbReference type="Proteomes" id="UP000627715">
    <property type="component" value="Unassembled WGS sequence"/>
</dbReference>
<keyword evidence="1" id="KW-0175">Coiled coil</keyword>
<feature type="coiled-coil region" evidence="1">
    <location>
        <begin position="203"/>
        <end position="230"/>
    </location>
</feature>
<feature type="chain" id="PRO_5037364058" evidence="2">
    <location>
        <begin position="22"/>
        <end position="366"/>
    </location>
</feature>